<dbReference type="Pfam" id="PF20154">
    <property type="entry name" value="LNT_N"/>
    <property type="match status" value="1"/>
</dbReference>
<keyword evidence="8 9" id="KW-0012">Acyltransferase</keyword>
<sequence length="503" mass="53935">MPIQDKPITGGPAFLMRLQQRVRQMSGRAQAVALMACGALSTFALAPFGLMPVMFLTVPALFLLTDGFVGQRAGIAAVRRGFIAGWCFGFGYFVFGLWWLAAALLQDAVHFAWAIPFAVLGFPAYLALYYGFALALAVPFFRWRGLRFLAVALAIGLGEWLRGYIFTGFPWNALGYTAVPTPLFMQSVRLVGLFGLSGLCVVVFAAPLMWLERRLLVFCLALGLFVADLGYGGFRLGTAPAAQSAHETVVRMVQPASDIASWGSIEGREAAFASLMALSSAPPNGGTRVPDIIVWPETALPFLIDDRADARTAIGEMLKPGQTLITGATRFAGRDDDGMPQFHNSIVVLNDDGQIVSAADKVHLVPFGEYLPFAKTLKAFGLGFISTIAGNYVPGVERNLLLLPDGMTLFPLICYEAVFPGIVGAQSGLSDALLNVSFDSWFSGTPGPYQHFAEARLQAVAVGKPLIRVGENGVSAVVDAYGRVIGRLSFGEKGYLDVAISLP</sequence>
<evidence type="ECO:0000256" key="4">
    <source>
        <dbReference type="ARBA" id="ARBA00022679"/>
    </source>
</evidence>
<dbReference type="UniPathway" id="UPA00666"/>
<keyword evidence="4 9" id="KW-0808">Transferase</keyword>
<dbReference type="Proteomes" id="UP000318801">
    <property type="component" value="Unassembled WGS sequence"/>
</dbReference>
<dbReference type="PANTHER" id="PTHR38686:SF1">
    <property type="entry name" value="APOLIPOPROTEIN N-ACYLTRANSFERASE"/>
    <property type="match status" value="1"/>
</dbReference>
<comment type="similarity">
    <text evidence="2 9">Belongs to the CN hydrolase family. Apolipoprotein N-acyltransferase subfamily.</text>
</comment>
<evidence type="ECO:0000256" key="9">
    <source>
        <dbReference type="HAMAP-Rule" id="MF_01148"/>
    </source>
</evidence>
<comment type="pathway">
    <text evidence="9">Protein modification; lipoprotein biosynthesis (N-acyl transfer).</text>
</comment>
<dbReference type="OrthoDB" id="9804277at2"/>
<feature type="transmembrane region" description="Helical" evidence="9">
    <location>
        <begin position="81"/>
        <end position="101"/>
    </location>
</feature>
<evidence type="ECO:0000256" key="6">
    <source>
        <dbReference type="ARBA" id="ARBA00022989"/>
    </source>
</evidence>
<feature type="transmembrane region" description="Helical" evidence="9">
    <location>
        <begin position="113"/>
        <end position="141"/>
    </location>
</feature>
<keyword evidence="12" id="KW-1185">Reference proteome</keyword>
<keyword evidence="6 9" id="KW-1133">Transmembrane helix</keyword>
<gene>
    <name evidence="9 11" type="primary">lnt</name>
    <name evidence="11" type="ORF">FJU08_12475</name>
</gene>
<dbReference type="InterPro" id="IPR004563">
    <property type="entry name" value="Apolipo_AcylTrfase"/>
</dbReference>
<dbReference type="SUPFAM" id="SSF56317">
    <property type="entry name" value="Carbon-nitrogen hydrolase"/>
    <property type="match status" value="1"/>
</dbReference>
<feature type="transmembrane region" description="Helical" evidence="9">
    <location>
        <begin position="50"/>
        <end position="69"/>
    </location>
</feature>
<dbReference type="PANTHER" id="PTHR38686">
    <property type="entry name" value="APOLIPOPROTEIN N-ACYLTRANSFERASE"/>
    <property type="match status" value="1"/>
</dbReference>
<evidence type="ECO:0000259" key="10">
    <source>
        <dbReference type="PROSITE" id="PS50263"/>
    </source>
</evidence>
<keyword evidence="11" id="KW-0449">Lipoprotein</keyword>
<evidence type="ECO:0000256" key="7">
    <source>
        <dbReference type="ARBA" id="ARBA00023136"/>
    </source>
</evidence>
<keyword evidence="7 9" id="KW-0472">Membrane</keyword>
<dbReference type="InterPro" id="IPR003010">
    <property type="entry name" value="C-N_Hydrolase"/>
</dbReference>
<evidence type="ECO:0000313" key="11">
    <source>
        <dbReference type="EMBL" id="TPW30129.1"/>
    </source>
</evidence>
<dbReference type="InterPro" id="IPR036526">
    <property type="entry name" value="C-N_Hydrolase_sf"/>
</dbReference>
<dbReference type="EMBL" id="VHLG01000007">
    <property type="protein sequence ID" value="TPW30129.1"/>
    <property type="molecule type" value="Genomic_DNA"/>
</dbReference>
<keyword evidence="3 9" id="KW-1003">Cell membrane</keyword>
<evidence type="ECO:0000313" key="12">
    <source>
        <dbReference type="Proteomes" id="UP000318801"/>
    </source>
</evidence>
<dbReference type="GO" id="GO:0042158">
    <property type="term" value="P:lipoprotein biosynthetic process"/>
    <property type="evidence" value="ECO:0007669"/>
    <property type="project" value="UniProtKB-UniRule"/>
</dbReference>
<dbReference type="CDD" id="cd07571">
    <property type="entry name" value="ALP_N-acyl_transferase"/>
    <property type="match status" value="1"/>
</dbReference>
<comment type="function">
    <text evidence="9">Catalyzes the phospholipid dependent N-acylation of the N-terminal cysteine of apolipoprotein, the last step in lipoprotein maturation.</text>
</comment>
<evidence type="ECO:0000256" key="2">
    <source>
        <dbReference type="ARBA" id="ARBA00010065"/>
    </source>
</evidence>
<dbReference type="AlphaFoldDB" id="A0A506UBU9"/>
<dbReference type="HAMAP" id="MF_01148">
    <property type="entry name" value="Lnt"/>
    <property type="match status" value="1"/>
</dbReference>
<accession>A0A506UBU9</accession>
<dbReference type="Pfam" id="PF00795">
    <property type="entry name" value="CN_hydrolase"/>
    <property type="match status" value="1"/>
</dbReference>
<feature type="transmembrane region" description="Helical" evidence="9">
    <location>
        <begin position="187"/>
        <end position="208"/>
    </location>
</feature>
<feature type="transmembrane region" description="Helical" evidence="9">
    <location>
        <begin position="148"/>
        <end position="167"/>
    </location>
</feature>
<dbReference type="InterPro" id="IPR045378">
    <property type="entry name" value="LNT_N"/>
</dbReference>
<feature type="transmembrane region" description="Helical" evidence="9">
    <location>
        <begin position="215"/>
        <end position="234"/>
    </location>
</feature>
<evidence type="ECO:0000256" key="3">
    <source>
        <dbReference type="ARBA" id="ARBA00022475"/>
    </source>
</evidence>
<name>A0A506UBU9_9HYPH</name>
<comment type="caution">
    <text evidence="11">The sequence shown here is derived from an EMBL/GenBank/DDBJ whole genome shotgun (WGS) entry which is preliminary data.</text>
</comment>
<organism evidence="11 12">
    <name type="scientific">Martelella alba</name>
    <dbReference type="NCBI Taxonomy" id="2590451"/>
    <lineage>
        <taxon>Bacteria</taxon>
        <taxon>Pseudomonadati</taxon>
        <taxon>Pseudomonadota</taxon>
        <taxon>Alphaproteobacteria</taxon>
        <taxon>Hyphomicrobiales</taxon>
        <taxon>Aurantimonadaceae</taxon>
        <taxon>Martelella</taxon>
    </lineage>
</organism>
<evidence type="ECO:0000256" key="8">
    <source>
        <dbReference type="ARBA" id="ARBA00023315"/>
    </source>
</evidence>
<comment type="catalytic activity">
    <reaction evidence="9">
        <text>N-terminal S-1,2-diacyl-sn-glyceryl-L-cysteinyl-[lipoprotein] + a glycerophospholipid = N-acyl-S-1,2-diacyl-sn-glyceryl-L-cysteinyl-[lipoprotein] + a 2-acyl-sn-glycero-3-phospholipid + H(+)</text>
        <dbReference type="Rhea" id="RHEA:48228"/>
        <dbReference type="Rhea" id="RHEA-COMP:14681"/>
        <dbReference type="Rhea" id="RHEA-COMP:14684"/>
        <dbReference type="ChEBI" id="CHEBI:15378"/>
        <dbReference type="ChEBI" id="CHEBI:136912"/>
        <dbReference type="ChEBI" id="CHEBI:140656"/>
        <dbReference type="ChEBI" id="CHEBI:140657"/>
        <dbReference type="ChEBI" id="CHEBI:140660"/>
        <dbReference type="EC" id="2.3.1.269"/>
    </reaction>
</comment>
<dbReference type="GO" id="GO:0005886">
    <property type="term" value="C:plasma membrane"/>
    <property type="evidence" value="ECO:0007669"/>
    <property type="project" value="UniProtKB-SubCell"/>
</dbReference>
<evidence type="ECO:0000256" key="1">
    <source>
        <dbReference type="ARBA" id="ARBA00004651"/>
    </source>
</evidence>
<proteinExistence type="inferred from homology"/>
<feature type="domain" description="CN hydrolase" evidence="10">
    <location>
        <begin position="253"/>
        <end position="502"/>
    </location>
</feature>
<protein>
    <recommendedName>
        <fullName evidence="9">Apolipoprotein N-acyltransferase</fullName>
        <shortName evidence="9">ALP N-acyltransferase</shortName>
        <ecNumber evidence="9">2.3.1.269</ecNumber>
    </recommendedName>
</protein>
<feature type="transmembrane region" description="Helical" evidence="9">
    <location>
        <begin position="25"/>
        <end position="44"/>
    </location>
</feature>
<evidence type="ECO:0000256" key="5">
    <source>
        <dbReference type="ARBA" id="ARBA00022692"/>
    </source>
</evidence>
<dbReference type="NCBIfam" id="TIGR00546">
    <property type="entry name" value="lnt"/>
    <property type="match status" value="1"/>
</dbReference>
<comment type="subcellular location">
    <subcellularLocation>
        <location evidence="1 9">Cell membrane</location>
        <topology evidence="1 9">Multi-pass membrane protein</topology>
    </subcellularLocation>
</comment>
<dbReference type="PROSITE" id="PS50263">
    <property type="entry name" value="CN_HYDROLASE"/>
    <property type="match status" value="1"/>
</dbReference>
<reference evidence="11 12" key="1">
    <citation type="submission" date="2019-06" db="EMBL/GenBank/DDBJ databases">
        <authorList>
            <person name="Li M."/>
        </authorList>
    </citation>
    <scope>NUCLEOTIDE SEQUENCE [LARGE SCALE GENOMIC DNA]</scope>
    <source>
        <strain evidence="11 12">BGMRC2036</strain>
    </source>
</reference>
<dbReference type="GO" id="GO:0016410">
    <property type="term" value="F:N-acyltransferase activity"/>
    <property type="evidence" value="ECO:0007669"/>
    <property type="project" value="UniProtKB-UniRule"/>
</dbReference>
<keyword evidence="5 9" id="KW-0812">Transmembrane</keyword>
<dbReference type="Gene3D" id="3.60.110.10">
    <property type="entry name" value="Carbon-nitrogen hydrolase"/>
    <property type="match status" value="1"/>
</dbReference>
<dbReference type="EC" id="2.3.1.269" evidence="9"/>